<dbReference type="RefSeq" id="WP_006996731.1">
    <property type="nucleotide sequence ID" value="NZ_CH724130.1"/>
</dbReference>
<keyword evidence="1" id="KW-0812">Transmembrane</keyword>
<accession>Q1UZP7</accession>
<feature type="transmembrane region" description="Helical" evidence="1">
    <location>
        <begin position="257"/>
        <end position="277"/>
    </location>
</feature>
<keyword evidence="1" id="KW-1133">Transmembrane helix</keyword>
<proteinExistence type="predicted"/>
<sequence>MRRGKLNKFSYLLIIISALFTVIAYVSDQLVIRYENNLRLNNFNYQNLNTEIKNIESVSSTLSDLEMQSYSILINELTQRNFWIKNLFIMESDKAYFKDIRKDLDVLIDRSFPVDNIKLRARISTEDLIFNIINLRDSFLPVFDKKIFNDIDFFSSDEFRKKLSVIGLINKNPNKFYRVKDLDDLLNTVFDEKYLDIELAYWWDLRNFRLLLTENLYNEIEKLTPVNEYIDKVLEDKILVLNDIINKKNRINTYKNYFILTGIISQILTLFFLLLLFRSLIKQKIF</sequence>
<reference evidence="2 3" key="1">
    <citation type="submission" date="2006-04" db="EMBL/GenBank/DDBJ databases">
        <authorList>
            <person name="Giovannoni S.J."/>
            <person name="Cho J.-C."/>
            <person name="Ferriera S."/>
            <person name="Johnson J."/>
            <person name="Kravitz S."/>
            <person name="Halpern A."/>
            <person name="Remington K."/>
            <person name="Beeson K."/>
            <person name="Tran B."/>
            <person name="Rogers Y.-H."/>
            <person name="Friedman R."/>
            <person name="Venter J.C."/>
        </authorList>
    </citation>
    <scope>NUCLEOTIDE SEQUENCE [LARGE SCALE GENOMIC DNA]</scope>
    <source>
        <strain evidence="2 3">HTCC1002</strain>
    </source>
</reference>
<comment type="caution">
    <text evidence="2">The sequence shown here is derived from an EMBL/GenBank/DDBJ whole genome shotgun (WGS) entry which is preliminary data.</text>
</comment>
<gene>
    <name evidence="2" type="ORF">PU1002_00440</name>
</gene>
<dbReference type="AlphaFoldDB" id="Q1UZP7"/>
<name>Q1UZP7_PELU1</name>
<organism evidence="2 3">
    <name type="scientific">Pelagibacter ubique (strain HTCC1002)</name>
    <dbReference type="NCBI Taxonomy" id="314261"/>
    <lineage>
        <taxon>Bacteria</taxon>
        <taxon>Pseudomonadati</taxon>
        <taxon>Pseudomonadota</taxon>
        <taxon>Alphaproteobacteria</taxon>
        <taxon>Candidatus Pelagibacterales</taxon>
        <taxon>Candidatus Pelagibacteraceae</taxon>
        <taxon>Candidatus Pelagibacter</taxon>
    </lineage>
</organism>
<dbReference type="HOGENOM" id="CLU_972135_0_0_5"/>
<keyword evidence="1" id="KW-0472">Membrane</keyword>
<protein>
    <submittedName>
        <fullName evidence="2">Uncharacterized protein</fullName>
    </submittedName>
</protein>
<dbReference type="Proteomes" id="UP000005306">
    <property type="component" value="Unassembled WGS sequence"/>
</dbReference>
<evidence type="ECO:0000313" key="3">
    <source>
        <dbReference type="Proteomes" id="UP000005306"/>
    </source>
</evidence>
<dbReference type="EMBL" id="AAPV01000002">
    <property type="protein sequence ID" value="EAS84144.1"/>
    <property type="molecule type" value="Genomic_DNA"/>
</dbReference>
<evidence type="ECO:0000256" key="1">
    <source>
        <dbReference type="SAM" id="Phobius"/>
    </source>
</evidence>
<evidence type="ECO:0000313" key="2">
    <source>
        <dbReference type="EMBL" id="EAS84144.1"/>
    </source>
</evidence>